<dbReference type="SUPFAM" id="SSF51445">
    <property type="entry name" value="(Trans)glycosidases"/>
    <property type="match status" value="1"/>
</dbReference>
<dbReference type="RefSeq" id="WP_140594369.1">
    <property type="nucleotide sequence ID" value="NZ_VFWZ01000004.1"/>
</dbReference>
<dbReference type="InterPro" id="IPR052177">
    <property type="entry name" value="Divisome_Glycosyl_Hydrolase"/>
</dbReference>
<gene>
    <name evidence="3" type="ORF">FHK87_14665</name>
</gene>
<dbReference type="EMBL" id="VFWZ01000004">
    <property type="protein sequence ID" value="TPN85264.1"/>
    <property type="molecule type" value="Genomic_DNA"/>
</dbReference>
<sequence length="520" mass="61048">MRQSKLLYSLLIIISCFCGNLIKGAEPIHKREFRAVWIATVSNIDWPTSPNDPVEKQQEDFIAILDFYKKLNFNAVIVQVRTAGDAFYPSKLAPWSRFLTGQEGKAPELDYDPMAWMIQEAHNRGFEFHAWLNPYRATFDLNTDILSPQHDFFTHQDWMIPYGKKYYYNPGIPEVQDHLVNIITEVVENYDIDAIHFDDYFYPYKTEGEVFKDADVFVNHAEPGQSLEDWRRENINDLIRKTHESIKKRKPWVHFGISPFGVWRNASIDPLGSDTEAGQTTYDDLYADPLKWMKNGWIDYLAPQLYWSMDFHLASYRRLIDWWDKNVINTNLYIGNGAYKVKNNSDTAWYKKEELPNQIALSRATQNISGNIFFSANSLLNKHDSIINELVQNVYNTPILPPSSNTLDTLDTFDDTPEIISKRVIDDTVHFRLKKRDTMSVQWAVLYNVENKRQRQMIKDPKNIIGVFPITSDTDYFNITIPIHFLDHKRLIAVSYLDFYRRESEICIFKNKLNSKKRDW</sequence>
<dbReference type="Gene3D" id="3.20.20.80">
    <property type="entry name" value="Glycosidases"/>
    <property type="match status" value="1"/>
</dbReference>
<dbReference type="AlphaFoldDB" id="A0A504J476"/>
<protein>
    <submittedName>
        <fullName evidence="3">Glycosyl hydrolase</fullName>
    </submittedName>
</protein>
<evidence type="ECO:0000259" key="2">
    <source>
        <dbReference type="Pfam" id="PF02638"/>
    </source>
</evidence>
<comment type="caution">
    <text evidence="3">The sequence shown here is derived from an EMBL/GenBank/DDBJ whole genome shotgun (WGS) entry which is preliminary data.</text>
</comment>
<dbReference type="InterPro" id="IPR017853">
    <property type="entry name" value="GH"/>
</dbReference>
<keyword evidence="4" id="KW-1185">Reference proteome</keyword>
<dbReference type="PANTHER" id="PTHR43405:SF1">
    <property type="entry name" value="GLYCOSYL HYDROLASE DIGH"/>
    <property type="match status" value="1"/>
</dbReference>
<dbReference type="PROSITE" id="PS51257">
    <property type="entry name" value="PROKAR_LIPOPROTEIN"/>
    <property type="match status" value="1"/>
</dbReference>
<dbReference type="GO" id="GO:0016787">
    <property type="term" value="F:hydrolase activity"/>
    <property type="evidence" value="ECO:0007669"/>
    <property type="project" value="UniProtKB-KW"/>
</dbReference>
<keyword evidence="1" id="KW-0732">Signal</keyword>
<evidence type="ECO:0000256" key="1">
    <source>
        <dbReference type="ARBA" id="ARBA00022729"/>
    </source>
</evidence>
<dbReference type="PANTHER" id="PTHR43405">
    <property type="entry name" value="GLYCOSYL HYDROLASE DIGH"/>
    <property type="match status" value="1"/>
</dbReference>
<dbReference type="InterPro" id="IPR003790">
    <property type="entry name" value="GHL10"/>
</dbReference>
<feature type="domain" description="Glycosyl hydrolase-like 10" evidence="2">
    <location>
        <begin position="32"/>
        <end position="349"/>
    </location>
</feature>
<evidence type="ECO:0000313" key="3">
    <source>
        <dbReference type="EMBL" id="TPN85264.1"/>
    </source>
</evidence>
<reference evidence="3 4" key="1">
    <citation type="submission" date="2019-06" db="EMBL/GenBank/DDBJ databases">
        <authorList>
            <person name="Meng X."/>
        </authorList>
    </citation>
    <scope>NUCLEOTIDE SEQUENCE [LARGE SCALE GENOMIC DNA]</scope>
    <source>
        <strain evidence="3 4">M625</strain>
    </source>
</reference>
<organism evidence="3 4">
    <name type="scientific">Aquimarina algicola</name>
    <dbReference type="NCBI Taxonomy" id="2589995"/>
    <lineage>
        <taxon>Bacteria</taxon>
        <taxon>Pseudomonadati</taxon>
        <taxon>Bacteroidota</taxon>
        <taxon>Flavobacteriia</taxon>
        <taxon>Flavobacteriales</taxon>
        <taxon>Flavobacteriaceae</taxon>
        <taxon>Aquimarina</taxon>
    </lineage>
</organism>
<proteinExistence type="predicted"/>
<evidence type="ECO:0000313" key="4">
    <source>
        <dbReference type="Proteomes" id="UP000315540"/>
    </source>
</evidence>
<name>A0A504J476_9FLAO</name>
<accession>A0A504J476</accession>
<dbReference type="OrthoDB" id="9773203at2"/>
<dbReference type="Proteomes" id="UP000315540">
    <property type="component" value="Unassembled WGS sequence"/>
</dbReference>
<dbReference type="Pfam" id="PF02638">
    <property type="entry name" value="GHL10"/>
    <property type="match status" value="1"/>
</dbReference>
<keyword evidence="3" id="KW-0378">Hydrolase</keyword>